<accession>A0A4S3AZM6</accession>
<evidence type="ECO:0000313" key="2">
    <source>
        <dbReference type="EMBL" id="THB60254.1"/>
    </source>
</evidence>
<keyword evidence="3" id="KW-1185">Reference proteome</keyword>
<name>A0A4S3AZM6_9ENTE</name>
<organism evidence="2 3">
    <name type="scientific">Vagococcus silagei</name>
    <dbReference type="NCBI Taxonomy" id="2508885"/>
    <lineage>
        <taxon>Bacteria</taxon>
        <taxon>Bacillati</taxon>
        <taxon>Bacillota</taxon>
        <taxon>Bacilli</taxon>
        <taxon>Lactobacillales</taxon>
        <taxon>Enterococcaceae</taxon>
        <taxon>Vagococcus</taxon>
    </lineage>
</organism>
<dbReference type="Proteomes" id="UP000310506">
    <property type="component" value="Unassembled WGS sequence"/>
</dbReference>
<dbReference type="AlphaFoldDB" id="A0A4S3AZM6"/>
<keyword evidence="1" id="KW-0812">Transmembrane</keyword>
<evidence type="ECO:0000313" key="3">
    <source>
        <dbReference type="Proteomes" id="UP000310506"/>
    </source>
</evidence>
<feature type="transmembrane region" description="Helical" evidence="1">
    <location>
        <begin position="116"/>
        <end position="140"/>
    </location>
</feature>
<keyword evidence="1" id="KW-0472">Membrane</keyword>
<feature type="transmembrane region" description="Helical" evidence="1">
    <location>
        <begin position="172"/>
        <end position="192"/>
    </location>
</feature>
<dbReference type="RefSeq" id="WP_136137785.1">
    <property type="nucleotide sequence ID" value="NZ_SDGV01000031.1"/>
</dbReference>
<evidence type="ECO:0000256" key="1">
    <source>
        <dbReference type="SAM" id="Phobius"/>
    </source>
</evidence>
<dbReference type="Pfam" id="PF22564">
    <property type="entry name" value="HAAS"/>
    <property type="match status" value="1"/>
</dbReference>
<proteinExistence type="predicted"/>
<dbReference type="OrthoDB" id="9804829at2"/>
<gene>
    <name evidence="2" type="ORF">ESZ54_11420</name>
</gene>
<protein>
    <submittedName>
        <fullName evidence="2">DUF1700 domain-containing protein</fullName>
    </submittedName>
</protein>
<dbReference type="EMBL" id="SDGV01000031">
    <property type="protein sequence ID" value="THB60254.1"/>
    <property type="molecule type" value="Genomic_DNA"/>
</dbReference>
<keyword evidence="1" id="KW-1133">Transmembrane helix</keyword>
<feature type="transmembrane region" description="Helical" evidence="1">
    <location>
        <begin position="146"/>
        <end position="165"/>
    </location>
</feature>
<comment type="caution">
    <text evidence="2">The sequence shown here is derived from an EMBL/GenBank/DDBJ whole genome shotgun (WGS) entry which is preliminary data.</text>
</comment>
<reference evidence="2 3" key="1">
    <citation type="submission" date="2019-01" db="EMBL/GenBank/DDBJ databases">
        <title>Vagococcus silagei sp. nov. isolated from brewer's grain.</title>
        <authorList>
            <person name="Guu J.-R."/>
        </authorList>
    </citation>
    <scope>NUCLEOTIDE SEQUENCE [LARGE SCALE GENOMIC DNA]</scope>
    <source>
        <strain evidence="2 3">2B-2</strain>
    </source>
</reference>
<sequence length="211" mass="24085">MNQEHFLIELRLHLKQLSFDEQQEISDLYQSIFEEKKALGLSEYEISKELGHPREIAISILKSKNLFFEDAPPTNTGWQEFFEEAPTSPHPYNQTQQSPLPPASGFLRVTQIIGLFFLNIFFMLWMIIVLLLLLLCGWIMVAGFTLAPFLAGFGLITAFSTYALFQFTNSLILCGIGLIGLTILKPVTEISFKLLKGYFKWNVLVMKGGRR</sequence>